<evidence type="ECO:0000256" key="4">
    <source>
        <dbReference type="PIRSR" id="PIRSR000097-1"/>
    </source>
</evidence>
<evidence type="ECO:0000259" key="7">
    <source>
        <dbReference type="Pfam" id="PF00248"/>
    </source>
</evidence>
<feature type="binding site" evidence="5">
    <location>
        <position position="108"/>
    </location>
    <ligand>
        <name>substrate</name>
    </ligand>
</feature>
<dbReference type="EMBL" id="JACRSS010000001">
    <property type="protein sequence ID" value="MBC8537835.1"/>
    <property type="molecule type" value="Genomic_DNA"/>
</dbReference>
<evidence type="ECO:0000313" key="9">
    <source>
        <dbReference type="Proteomes" id="UP000617951"/>
    </source>
</evidence>
<dbReference type="Gene3D" id="3.20.20.100">
    <property type="entry name" value="NADP-dependent oxidoreductase domain"/>
    <property type="match status" value="1"/>
</dbReference>
<keyword evidence="9" id="KW-1185">Reference proteome</keyword>
<dbReference type="Pfam" id="PF00248">
    <property type="entry name" value="Aldo_ket_red"/>
    <property type="match status" value="1"/>
</dbReference>
<keyword evidence="3" id="KW-0560">Oxidoreductase</keyword>
<dbReference type="PIRSF" id="PIRSF000097">
    <property type="entry name" value="AKR"/>
    <property type="match status" value="1"/>
</dbReference>
<dbReference type="InterPro" id="IPR020471">
    <property type="entry name" value="AKR"/>
</dbReference>
<dbReference type="FunFam" id="3.20.20.100:FF:000015">
    <property type="entry name" value="Oxidoreductase, aldo/keto reductase family"/>
    <property type="match status" value="1"/>
</dbReference>
<organism evidence="8 9">
    <name type="scientific">Guopingia tenuis</name>
    <dbReference type="NCBI Taxonomy" id="2763656"/>
    <lineage>
        <taxon>Bacteria</taxon>
        <taxon>Bacillati</taxon>
        <taxon>Bacillota</taxon>
        <taxon>Clostridia</taxon>
        <taxon>Christensenellales</taxon>
        <taxon>Christensenellaceae</taxon>
        <taxon>Guopingia</taxon>
    </lineage>
</organism>
<feature type="domain" description="NADP-dependent oxidoreductase" evidence="7">
    <location>
        <begin position="34"/>
        <end position="260"/>
    </location>
</feature>
<dbReference type="PROSITE" id="PS00063">
    <property type="entry name" value="ALDOKETO_REDUCTASE_3"/>
    <property type="match status" value="1"/>
</dbReference>
<protein>
    <submittedName>
        <fullName evidence="8">Aldo/keto reductase</fullName>
    </submittedName>
</protein>
<evidence type="ECO:0000256" key="5">
    <source>
        <dbReference type="PIRSR" id="PIRSR000097-2"/>
    </source>
</evidence>
<name>A0A926DF92_9FIRM</name>
<evidence type="ECO:0000313" key="8">
    <source>
        <dbReference type="EMBL" id="MBC8537835.1"/>
    </source>
</evidence>
<feature type="site" description="Lowers pKa of active site Tyr" evidence="6">
    <location>
        <position position="75"/>
    </location>
</feature>
<dbReference type="PANTHER" id="PTHR43827">
    <property type="entry name" value="2,5-DIKETO-D-GLUCONIC ACID REDUCTASE"/>
    <property type="match status" value="1"/>
</dbReference>
<dbReference type="InterPro" id="IPR036812">
    <property type="entry name" value="NAD(P)_OxRdtase_dom_sf"/>
</dbReference>
<dbReference type="SUPFAM" id="SSF51430">
    <property type="entry name" value="NAD(P)-linked oxidoreductase"/>
    <property type="match status" value="1"/>
</dbReference>
<evidence type="ECO:0000256" key="1">
    <source>
        <dbReference type="ARBA" id="ARBA00007905"/>
    </source>
</evidence>
<dbReference type="Proteomes" id="UP000617951">
    <property type="component" value="Unassembled WGS sequence"/>
</dbReference>
<evidence type="ECO:0000256" key="6">
    <source>
        <dbReference type="PIRSR" id="PIRSR000097-3"/>
    </source>
</evidence>
<dbReference type="InterPro" id="IPR018170">
    <property type="entry name" value="Aldo/ket_reductase_CS"/>
</dbReference>
<comment type="similarity">
    <text evidence="1">Belongs to the aldo/keto reductase family.</text>
</comment>
<dbReference type="RefSeq" id="WP_249279676.1">
    <property type="nucleotide sequence ID" value="NZ_JACRSS010000001.1"/>
</dbReference>
<dbReference type="PRINTS" id="PR00069">
    <property type="entry name" value="ALDKETRDTASE"/>
</dbReference>
<sequence>MSGSIKDCVTLSNGVQMPILGFGTVFIKDPRKMIYAIEHGYRNLDTATDYGNENVVGEAVKNCGLDRKELFITTKVWNSMHGYDKTMKAFDFSVKQLQTDYIDLYLIHWPCPNHNLYVDTWKAMEQLYKEGRIRAIGVSNFYEEWLERIKEECEIVPMVNQVEYNPYNQHVELRKYCEANNIQIEAYTPICRGAVNEDATIQKIAAKYAKSCVQVTIRFLFQERIPLVPRTSKEERIVSNADIFDFELTEEEMQIMRDLNEDRIVCGEDPYLFHVTDKEPY</sequence>
<evidence type="ECO:0000256" key="3">
    <source>
        <dbReference type="ARBA" id="ARBA00023002"/>
    </source>
</evidence>
<comment type="caution">
    <text evidence="8">The sequence shown here is derived from an EMBL/GenBank/DDBJ whole genome shotgun (WGS) entry which is preliminary data.</text>
</comment>
<gene>
    <name evidence="8" type="ORF">H8693_02660</name>
</gene>
<feature type="active site" description="Proton donor" evidence="4">
    <location>
        <position position="50"/>
    </location>
</feature>
<dbReference type="CDD" id="cd19071">
    <property type="entry name" value="AKR_AKR1-5-like"/>
    <property type="match status" value="1"/>
</dbReference>
<accession>A0A926DF92</accession>
<proteinExistence type="inferred from homology"/>
<keyword evidence="2" id="KW-0521">NADP</keyword>
<dbReference type="InterPro" id="IPR023210">
    <property type="entry name" value="NADP_OxRdtase_dom"/>
</dbReference>
<dbReference type="PROSITE" id="PS00062">
    <property type="entry name" value="ALDOKETO_REDUCTASE_2"/>
    <property type="match status" value="1"/>
</dbReference>
<dbReference type="GO" id="GO:0016616">
    <property type="term" value="F:oxidoreductase activity, acting on the CH-OH group of donors, NAD or NADP as acceptor"/>
    <property type="evidence" value="ECO:0007669"/>
    <property type="project" value="UniProtKB-ARBA"/>
</dbReference>
<reference evidence="8" key="1">
    <citation type="submission" date="2020-08" db="EMBL/GenBank/DDBJ databases">
        <title>Genome public.</title>
        <authorList>
            <person name="Liu C."/>
            <person name="Sun Q."/>
        </authorList>
    </citation>
    <scope>NUCLEOTIDE SEQUENCE</scope>
    <source>
        <strain evidence="8">NSJ-63</strain>
    </source>
</reference>
<dbReference type="AlphaFoldDB" id="A0A926DF92"/>
<dbReference type="PANTHER" id="PTHR43827:SF3">
    <property type="entry name" value="NADP-DEPENDENT OXIDOREDUCTASE DOMAIN-CONTAINING PROTEIN"/>
    <property type="match status" value="1"/>
</dbReference>
<evidence type="ECO:0000256" key="2">
    <source>
        <dbReference type="ARBA" id="ARBA00022857"/>
    </source>
</evidence>